<dbReference type="SUPFAM" id="SSF159006">
    <property type="entry name" value="YopX-like"/>
    <property type="match status" value="1"/>
</dbReference>
<protein>
    <recommendedName>
        <fullName evidence="1">YopX protein domain-containing protein</fullName>
    </recommendedName>
</protein>
<dbReference type="NCBIfam" id="TIGR01671">
    <property type="entry name" value="phage_TIGR01671"/>
    <property type="match status" value="1"/>
</dbReference>
<dbReference type="AlphaFoldDB" id="A0A1Y5MDP8"/>
<dbReference type="InterPro" id="IPR019096">
    <property type="entry name" value="YopX_protein"/>
</dbReference>
<dbReference type="Pfam" id="PF09643">
    <property type="entry name" value="YopX"/>
    <property type="match status" value="1"/>
</dbReference>
<sequence>MKTREVAYRVWDKKEKKMIYDAESYPLDRYDPQETAFIDFYTFEGSYTLMQYIGLRDAKKKKIFEGDIVKVISTQTQEVCKGEVSYYEGNAMYVIEIDNGSFLTFASCDVSRVEVLGNIFENSGILG</sequence>
<gene>
    <name evidence="2" type="ORF">B9N65_10640</name>
</gene>
<dbReference type="Gene3D" id="3.30.1490.160">
    <property type="entry name" value="ctc02137 like domains"/>
    <property type="match status" value="1"/>
</dbReference>
<proteinExistence type="predicted"/>
<feature type="domain" description="YopX protein" evidence="1">
    <location>
        <begin position="8"/>
        <end position="126"/>
    </location>
</feature>
<accession>A0A1Y5MDP8</accession>
<evidence type="ECO:0000313" key="2">
    <source>
        <dbReference type="EMBL" id="OUT06720.1"/>
    </source>
</evidence>
<organism evidence="2 3">
    <name type="scientific">Campylobacter concisus</name>
    <dbReference type="NCBI Taxonomy" id="199"/>
    <lineage>
        <taxon>Bacteria</taxon>
        <taxon>Pseudomonadati</taxon>
        <taxon>Campylobacterota</taxon>
        <taxon>Epsilonproteobacteria</taxon>
        <taxon>Campylobacterales</taxon>
        <taxon>Campylobacteraceae</taxon>
        <taxon>Campylobacter</taxon>
    </lineage>
</organism>
<name>A0A1Y5MDP8_9BACT</name>
<reference evidence="2 3" key="1">
    <citation type="submission" date="2017-04" db="EMBL/GenBank/DDBJ databases">
        <title>Complete genome of Campylobacter concisus ATCC 33237T and draft genomes for an additional eight well characterized C. concisus strains.</title>
        <authorList>
            <person name="Cornelius A.J."/>
            <person name="Miller W.G."/>
            <person name="Lastovica A.J."/>
            <person name="On S.L."/>
            <person name="French N.P."/>
            <person name="Vandenberg O."/>
            <person name="Biggs P.J."/>
        </authorList>
    </citation>
    <scope>NUCLEOTIDE SEQUENCE [LARGE SCALE GENOMIC DNA]</scope>
    <source>
        <strain evidence="2 3">CCUG 19995</strain>
    </source>
</reference>
<evidence type="ECO:0000313" key="3">
    <source>
        <dbReference type="Proteomes" id="UP000196317"/>
    </source>
</evidence>
<evidence type="ECO:0000259" key="1">
    <source>
        <dbReference type="Pfam" id="PF09643"/>
    </source>
</evidence>
<dbReference type="InterPro" id="IPR023385">
    <property type="entry name" value="YopX-like_C"/>
</dbReference>
<dbReference type="EMBL" id="NDYN01000016">
    <property type="protein sequence ID" value="OUT06720.1"/>
    <property type="molecule type" value="Genomic_DNA"/>
</dbReference>
<dbReference type="InterPro" id="IPR010024">
    <property type="entry name" value="CHP16711"/>
</dbReference>
<dbReference type="Gene3D" id="2.30.30.290">
    <property type="entry name" value="YopX-like domains"/>
    <property type="match status" value="1"/>
</dbReference>
<dbReference type="RefSeq" id="WP_087583813.1">
    <property type="nucleotide sequence ID" value="NZ_NDYN01000016.1"/>
</dbReference>
<comment type="caution">
    <text evidence="2">The sequence shown here is derived from an EMBL/GenBank/DDBJ whole genome shotgun (WGS) entry which is preliminary data.</text>
</comment>
<dbReference type="Proteomes" id="UP000196317">
    <property type="component" value="Unassembled WGS sequence"/>
</dbReference>